<keyword evidence="1" id="KW-1133">Transmembrane helix</keyword>
<keyword evidence="1" id="KW-0472">Membrane</keyword>
<proteinExistence type="predicted"/>
<evidence type="ECO:0000313" key="3">
    <source>
        <dbReference type="EMBL" id="MCC9295888.1"/>
    </source>
</evidence>
<feature type="domain" description="YdbS-like PH" evidence="2">
    <location>
        <begin position="74"/>
        <end position="149"/>
    </location>
</feature>
<dbReference type="PANTHER" id="PTHR34473:SF2">
    <property type="entry name" value="UPF0699 TRANSMEMBRANE PROTEIN YDBT"/>
    <property type="match status" value="1"/>
</dbReference>
<gene>
    <name evidence="3" type="ORF">LN736_13555</name>
</gene>
<sequence length="161" mass="18931">MGYESIDRNAIKTWIIGRTIVSIIIFTIYILIKYLLIVPRFNYILMVNYLINILEFIIILFSIMESFVWPFLEYQQWKYGIFEDKIELIRGIIVRKKTIIPISRIQNLKIEQGPIQRIYKITSVNIITAGGCHEIPAIPVKEAEAISERLKRIIEMGERNV</sequence>
<organism evidence="3 4">
    <name type="scientific">Clostridium aromativorans</name>
    <dbReference type="NCBI Taxonomy" id="2836848"/>
    <lineage>
        <taxon>Bacteria</taxon>
        <taxon>Bacillati</taxon>
        <taxon>Bacillota</taxon>
        <taxon>Clostridia</taxon>
        <taxon>Eubacteriales</taxon>
        <taxon>Clostridiaceae</taxon>
        <taxon>Clostridium</taxon>
    </lineage>
</organism>
<reference evidence="3" key="1">
    <citation type="submission" date="2021-11" db="EMBL/GenBank/DDBJ databases">
        <authorList>
            <person name="Qingchun L."/>
            <person name="Dong Z."/>
            <person name="Zongwei Q."/>
            <person name="Jia Z."/>
            <person name="Duotao L."/>
        </authorList>
    </citation>
    <scope>NUCLEOTIDE SEQUENCE</scope>
    <source>
        <strain evidence="3">WLY-B-L2</strain>
    </source>
</reference>
<evidence type="ECO:0000256" key="1">
    <source>
        <dbReference type="SAM" id="Phobius"/>
    </source>
</evidence>
<dbReference type="PANTHER" id="PTHR34473">
    <property type="entry name" value="UPF0699 TRANSMEMBRANE PROTEIN YDBS"/>
    <property type="match status" value="1"/>
</dbReference>
<keyword evidence="4" id="KW-1185">Reference proteome</keyword>
<dbReference type="EMBL" id="JAJJPB010000019">
    <property type="protein sequence ID" value="MCC9295888.1"/>
    <property type="molecule type" value="Genomic_DNA"/>
</dbReference>
<keyword evidence="1" id="KW-0812">Transmembrane</keyword>
<dbReference type="Pfam" id="PF03703">
    <property type="entry name" value="bPH_2"/>
    <property type="match status" value="1"/>
</dbReference>
<name>A0ABS8N7W5_9CLOT</name>
<protein>
    <submittedName>
        <fullName evidence="3">PH domain-containing protein</fullName>
    </submittedName>
</protein>
<dbReference type="InterPro" id="IPR005182">
    <property type="entry name" value="YdbS-like_PH"/>
</dbReference>
<feature type="transmembrane region" description="Helical" evidence="1">
    <location>
        <begin position="15"/>
        <end position="37"/>
    </location>
</feature>
<comment type="caution">
    <text evidence="3">The sequence shown here is derived from an EMBL/GenBank/DDBJ whole genome shotgun (WGS) entry which is preliminary data.</text>
</comment>
<accession>A0ABS8N7W5</accession>
<feature type="transmembrane region" description="Helical" evidence="1">
    <location>
        <begin position="49"/>
        <end position="72"/>
    </location>
</feature>
<dbReference type="Proteomes" id="UP001165422">
    <property type="component" value="Unassembled WGS sequence"/>
</dbReference>
<evidence type="ECO:0000259" key="2">
    <source>
        <dbReference type="Pfam" id="PF03703"/>
    </source>
</evidence>
<evidence type="ECO:0000313" key="4">
    <source>
        <dbReference type="Proteomes" id="UP001165422"/>
    </source>
</evidence>